<evidence type="ECO:0000259" key="1">
    <source>
        <dbReference type="Pfam" id="PF01408"/>
    </source>
</evidence>
<dbReference type="Pfam" id="PF01408">
    <property type="entry name" value="GFO_IDH_MocA"/>
    <property type="match status" value="1"/>
</dbReference>
<sequence length="365" mass="39308">MSKLRFAIVGCGVIHTSHVEAIRALGDDAELVAVCDEVGDRAKEVGEKLGVRSFNDLTAMLDWGQFEVLNVCTPSGLHGSCGVLGAKAGKHIVSEKPIDVTLAAADALIAACKENNVKLEVISQHRFSSGMRLLKGWLDEGKLGKLVYGESVTKWYRTQAYYDSGGWRGTWELDGGGALMNQGVHYVDQLRWIMGPVKSVAATMGTIAHERIEVEDIVSATIEFQNGAVGTLLASTAMFPGYKQSLEIYGTHGTVQIDNSRVRHAQFASGDEEQSMFGVKAAEPIVKDGVFTATGEKADVAQSQGAGDPRAISNSGHVAHLQDLIHCIRTDSETFMNGQEARNALELIVGIYQSAKTGKRVEFPL</sequence>
<dbReference type="SUPFAM" id="SSF55347">
    <property type="entry name" value="Glyceraldehyde-3-phosphate dehydrogenase-like, C-terminal domain"/>
    <property type="match status" value="1"/>
</dbReference>
<dbReference type="Proteomes" id="UP000520814">
    <property type="component" value="Unassembled WGS sequence"/>
</dbReference>
<dbReference type="InterPro" id="IPR052515">
    <property type="entry name" value="Gfo/Idh/MocA_Oxidoreductase"/>
</dbReference>
<reference evidence="3 4" key="1">
    <citation type="submission" date="2020-08" db="EMBL/GenBank/DDBJ databases">
        <title>Genomic Encyclopedia of Type Strains, Phase IV (KMG-IV): sequencing the most valuable type-strain genomes for metagenomic binning, comparative biology and taxonomic classification.</title>
        <authorList>
            <person name="Goeker M."/>
        </authorList>
    </citation>
    <scope>NUCLEOTIDE SEQUENCE [LARGE SCALE GENOMIC DNA]</scope>
    <source>
        <strain evidence="3 4">DSM 23562</strain>
    </source>
</reference>
<evidence type="ECO:0000259" key="2">
    <source>
        <dbReference type="Pfam" id="PF22725"/>
    </source>
</evidence>
<accession>A0A7W9SRM7</accession>
<protein>
    <submittedName>
        <fullName evidence="3">Putative dehydrogenase</fullName>
    </submittedName>
</protein>
<proteinExistence type="predicted"/>
<organism evidence="3 4">
    <name type="scientific">Armatimonas rosea</name>
    <dbReference type="NCBI Taxonomy" id="685828"/>
    <lineage>
        <taxon>Bacteria</taxon>
        <taxon>Bacillati</taxon>
        <taxon>Armatimonadota</taxon>
        <taxon>Armatimonadia</taxon>
        <taxon>Armatimonadales</taxon>
        <taxon>Armatimonadaceae</taxon>
        <taxon>Armatimonas</taxon>
    </lineage>
</organism>
<keyword evidence="4" id="KW-1185">Reference proteome</keyword>
<comment type="caution">
    <text evidence="3">The sequence shown here is derived from an EMBL/GenBank/DDBJ whole genome shotgun (WGS) entry which is preliminary data.</text>
</comment>
<feature type="domain" description="Gfo/Idh/MocA-like oxidoreductase N-terminal" evidence="1">
    <location>
        <begin position="4"/>
        <end position="121"/>
    </location>
</feature>
<dbReference type="Pfam" id="PF22725">
    <property type="entry name" value="GFO_IDH_MocA_C3"/>
    <property type="match status" value="1"/>
</dbReference>
<feature type="domain" description="GFO/IDH/MocA-like oxidoreductase" evidence="2">
    <location>
        <begin position="132"/>
        <end position="255"/>
    </location>
</feature>
<dbReference type="AlphaFoldDB" id="A0A7W9SRM7"/>
<dbReference type="PANTHER" id="PTHR43249">
    <property type="entry name" value="UDP-N-ACETYL-2-AMINO-2-DEOXY-D-GLUCURONATE OXIDASE"/>
    <property type="match status" value="1"/>
</dbReference>
<dbReference type="InterPro" id="IPR036291">
    <property type="entry name" value="NAD(P)-bd_dom_sf"/>
</dbReference>
<gene>
    <name evidence="3" type="ORF">HNQ39_003377</name>
</gene>
<dbReference type="InterPro" id="IPR055170">
    <property type="entry name" value="GFO_IDH_MocA-like_dom"/>
</dbReference>
<name>A0A7W9SRM7_ARMRO</name>
<evidence type="ECO:0000313" key="4">
    <source>
        <dbReference type="Proteomes" id="UP000520814"/>
    </source>
</evidence>
<evidence type="ECO:0000313" key="3">
    <source>
        <dbReference type="EMBL" id="MBB6051567.1"/>
    </source>
</evidence>
<dbReference type="Gene3D" id="3.30.360.10">
    <property type="entry name" value="Dihydrodipicolinate Reductase, domain 2"/>
    <property type="match status" value="1"/>
</dbReference>
<dbReference type="InterPro" id="IPR000683">
    <property type="entry name" value="Gfo/Idh/MocA-like_OxRdtase_N"/>
</dbReference>
<dbReference type="Gene3D" id="3.40.50.720">
    <property type="entry name" value="NAD(P)-binding Rossmann-like Domain"/>
    <property type="match status" value="1"/>
</dbReference>
<dbReference type="GO" id="GO:0000166">
    <property type="term" value="F:nucleotide binding"/>
    <property type="evidence" value="ECO:0007669"/>
    <property type="project" value="InterPro"/>
</dbReference>
<dbReference type="SUPFAM" id="SSF51735">
    <property type="entry name" value="NAD(P)-binding Rossmann-fold domains"/>
    <property type="match status" value="1"/>
</dbReference>
<dbReference type="PANTHER" id="PTHR43249:SF1">
    <property type="entry name" value="D-GLUCOSIDE 3-DEHYDROGENASE"/>
    <property type="match status" value="1"/>
</dbReference>
<dbReference type="EMBL" id="JACHGW010000003">
    <property type="protein sequence ID" value="MBB6051567.1"/>
    <property type="molecule type" value="Genomic_DNA"/>
</dbReference>
<dbReference type="RefSeq" id="WP_184198767.1">
    <property type="nucleotide sequence ID" value="NZ_JACHGW010000003.1"/>
</dbReference>